<keyword evidence="5 7" id="KW-1133">Transmembrane helix</keyword>
<keyword evidence="10" id="KW-1185">Reference proteome</keyword>
<dbReference type="RefSeq" id="WP_066714565.1">
    <property type="nucleotide sequence ID" value="NZ_CP118869.1"/>
</dbReference>
<dbReference type="Proteomes" id="UP000070080">
    <property type="component" value="Unassembled WGS sequence"/>
</dbReference>
<dbReference type="EMBL" id="LSCV01000035">
    <property type="protein sequence ID" value="KXB39911.1"/>
    <property type="molecule type" value="Genomic_DNA"/>
</dbReference>
<dbReference type="PANTHER" id="PTHR32322:SF18">
    <property type="entry name" value="S-ADENOSYLMETHIONINE_S-ADENOSYLHOMOCYSTEINE TRANSPORTER"/>
    <property type="match status" value="1"/>
</dbReference>
<name>A0A133Y9K4_9FIRM</name>
<dbReference type="PANTHER" id="PTHR32322">
    <property type="entry name" value="INNER MEMBRANE TRANSPORTER"/>
    <property type="match status" value="1"/>
</dbReference>
<gene>
    <name evidence="9" type="ORF">HMPREF1872_01087</name>
</gene>
<dbReference type="STRING" id="1497955.HMPREF1872_01087"/>
<protein>
    <submittedName>
        <fullName evidence="9">Putative membrane protein</fullName>
    </submittedName>
</protein>
<evidence type="ECO:0000256" key="5">
    <source>
        <dbReference type="ARBA" id="ARBA00022989"/>
    </source>
</evidence>
<feature type="transmembrane region" description="Helical" evidence="7">
    <location>
        <begin position="250"/>
        <end position="268"/>
    </location>
</feature>
<feature type="transmembrane region" description="Helical" evidence="7">
    <location>
        <begin position="158"/>
        <end position="176"/>
    </location>
</feature>
<evidence type="ECO:0000259" key="8">
    <source>
        <dbReference type="Pfam" id="PF00892"/>
    </source>
</evidence>
<sequence length="314" mass="34006">MTNNTKTKGMLLAAFGGGLWGFSGVMAQLILDYGISAEWLVSCRMMLGGLCILVYSWLKHDDVLAVFRNKFAITRLVCFAFLGMGFVQYTFFKTIECSTASLATIIQFTAPVMLYVYELIRGYKQLRLLDLSLILAAIFGVVLLVTDGHFSRLNVSSTALFFGLACALGVVLYTLLPQPLIVRYGAAPVVGFGMLIAGAAFQFVSPLYSLNVPLDGKLFAYLFVTITFGTAVAFLAYLQSTMYIPSSMASLFTALEPLLVSVFSIFIFGKCFTVAEITGIVIIIAAILLFSKVSQGQSKVATSNAEPAKTASKD</sequence>
<evidence type="ECO:0000313" key="10">
    <source>
        <dbReference type="Proteomes" id="UP000070080"/>
    </source>
</evidence>
<keyword evidence="3" id="KW-1003">Cell membrane</keyword>
<keyword evidence="6 7" id="KW-0472">Membrane</keyword>
<dbReference type="OrthoDB" id="9810818at2"/>
<organism evidence="9 10">
    <name type="scientific">Amygdalobacter nucleatus</name>
    <dbReference type="NCBI Taxonomy" id="3029274"/>
    <lineage>
        <taxon>Bacteria</taxon>
        <taxon>Bacillati</taxon>
        <taxon>Bacillota</taxon>
        <taxon>Clostridia</taxon>
        <taxon>Eubacteriales</taxon>
        <taxon>Oscillospiraceae</taxon>
        <taxon>Amygdalobacter</taxon>
    </lineage>
</organism>
<feature type="transmembrane region" description="Helical" evidence="7">
    <location>
        <begin position="220"/>
        <end position="238"/>
    </location>
</feature>
<dbReference type="GO" id="GO:0005886">
    <property type="term" value="C:plasma membrane"/>
    <property type="evidence" value="ECO:0007669"/>
    <property type="project" value="UniProtKB-SubCell"/>
</dbReference>
<feature type="transmembrane region" description="Helical" evidence="7">
    <location>
        <begin position="70"/>
        <end position="92"/>
    </location>
</feature>
<dbReference type="SUPFAM" id="SSF103481">
    <property type="entry name" value="Multidrug resistance efflux transporter EmrE"/>
    <property type="match status" value="2"/>
</dbReference>
<evidence type="ECO:0000256" key="1">
    <source>
        <dbReference type="ARBA" id="ARBA00004651"/>
    </source>
</evidence>
<comment type="caution">
    <text evidence="9">The sequence shown here is derived from an EMBL/GenBank/DDBJ whole genome shotgun (WGS) entry which is preliminary data.</text>
</comment>
<evidence type="ECO:0000256" key="2">
    <source>
        <dbReference type="ARBA" id="ARBA00007362"/>
    </source>
</evidence>
<proteinExistence type="inferred from homology"/>
<comment type="subcellular location">
    <subcellularLocation>
        <location evidence="1">Cell membrane</location>
        <topology evidence="1">Multi-pass membrane protein</topology>
    </subcellularLocation>
</comment>
<reference evidence="10" key="1">
    <citation type="submission" date="2016-01" db="EMBL/GenBank/DDBJ databases">
        <authorList>
            <person name="Mitreva M."/>
            <person name="Pepin K.H."/>
            <person name="Mihindukulasuriya K.A."/>
            <person name="Fulton R."/>
            <person name="Fronick C."/>
            <person name="O'Laughlin M."/>
            <person name="Miner T."/>
            <person name="Herter B."/>
            <person name="Rosa B.A."/>
            <person name="Cordes M."/>
            <person name="Tomlinson C."/>
            <person name="Wollam A."/>
            <person name="Palsikar V.B."/>
            <person name="Mardis E.R."/>
            <person name="Wilson R.K."/>
        </authorList>
    </citation>
    <scope>NUCLEOTIDE SEQUENCE [LARGE SCALE GENOMIC DNA]</scope>
    <source>
        <strain evidence="10">KA00274</strain>
    </source>
</reference>
<feature type="transmembrane region" description="Helical" evidence="7">
    <location>
        <begin position="98"/>
        <end position="116"/>
    </location>
</feature>
<feature type="transmembrane region" description="Helical" evidence="7">
    <location>
        <begin position="128"/>
        <end position="146"/>
    </location>
</feature>
<feature type="domain" description="EamA" evidence="8">
    <location>
        <begin position="8"/>
        <end position="145"/>
    </location>
</feature>
<comment type="similarity">
    <text evidence="2">Belongs to the EamA transporter family.</text>
</comment>
<evidence type="ECO:0000313" key="9">
    <source>
        <dbReference type="EMBL" id="KXB39911.1"/>
    </source>
</evidence>
<feature type="domain" description="EamA" evidence="8">
    <location>
        <begin position="159"/>
        <end position="291"/>
    </location>
</feature>
<accession>A0A133Y9K4</accession>
<dbReference type="Pfam" id="PF00892">
    <property type="entry name" value="EamA"/>
    <property type="match status" value="2"/>
</dbReference>
<feature type="transmembrane region" description="Helical" evidence="7">
    <location>
        <begin position="188"/>
        <end position="208"/>
    </location>
</feature>
<dbReference type="InterPro" id="IPR050638">
    <property type="entry name" value="AA-Vitamin_Transporters"/>
</dbReference>
<feature type="transmembrane region" description="Helical" evidence="7">
    <location>
        <begin position="37"/>
        <end position="58"/>
    </location>
</feature>
<evidence type="ECO:0000256" key="3">
    <source>
        <dbReference type="ARBA" id="ARBA00022475"/>
    </source>
</evidence>
<dbReference type="InterPro" id="IPR000620">
    <property type="entry name" value="EamA_dom"/>
</dbReference>
<feature type="transmembrane region" description="Helical" evidence="7">
    <location>
        <begin position="274"/>
        <end position="291"/>
    </location>
</feature>
<evidence type="ECO:0000256" key="6">
    <source>
        <dbReference type="ARBA" id="ARBA00023136"/>
    </source>
</evidence>
<evidence type="ECO:0000256" key="4">
    <source>
        <dbReference type="ARBA" id="ARBA00022692"/>
    </source>
</evidence>
<dbReference type="InterPro" id="IPR037185">
    <property type="entry name" value="EmrE-like"/>
</dbReference>
<dbReference type="AlphaFoldDB" id="A0A133Y9K4"/>
<evidence type="ECO:0000256" key="7">
    <source>
        <dbReference type="SAM" id="Phobius"/>
    </source>
</evidence>
<keyword evidence="4 7" id="KW-0812">Transmembrane</keyword>